<sequence length="156" mass="17154">GNHSFYQEFHHEMHLQSGKKCQDSLPYSYCSRHCNDSDIAQFLCPLTCRKEVNKEECGDHVGIACGEIPFICADPASAIHLCPKFCGMCAVLKAVHTLEDCLYPADCVDVAGTPHCRNNSDVCDDVLAPYMCSRTCGKCEFLTTVPPSSLSPTTQE</sequence>
<proteinExistence type="predicted"/>
<feature type="non-terminal residue" evidence="1">
    <location>
        <position position="1"/>
    </location>
</feature>
<dbReference type="AlphaFoldDB" id="A0ABD0J6Z5"/>
<keyword evidence="2" id="KW-1185">Reference proteome</keyword>
<dbReference type="EMBL" id="JACVVK020000602">
    <property type="protein sequence ID" value="KAK7463286.1"/>
    <property type="molecule type" value="Genomic_DNA"/>
</dbReference>
<evidence type="ECO:0000313" key="2">
    <source>
        <dbReference type="Proteomes" id="UP001519460"/>
    </source>
</evidence>
<dbReference type="Proteomes" id="UP001519460">
    <property type="component" value="Unassembled WGS sequence"/>
</dbReference>
<accession>A0ABD0J6Z5</accession>
<evidence type="ECO:0008006" key="3">
    <source>
        <dbReference type="Google" id="ProtNLM"/>
    </source>
</evidence>
<evidence type="ECO:0000313" key="1">
    <source>
        <dbReference type="EMBL" id="KAK7463286.1"/>
    </source>
</evidence>
<protein>
    <recommendedName>
        <fullName evidence="3">ShKT domain-containing protein</fullName>
    </recommendedName>
</protein>
<reference evidence="1 2" key="1">
    <citation type="journal article" date="2023" name="Sci. Data">
        <title>Genome assembly of the Korean intertidal mud-creeper Batillaria attramentaria.</title>
        <authorList>
            <person name="Patra A.K."/>
            <person name="Ho P.T."/>
            <person name="Jun S."/>
            <person name="Lee S.J."/>
            <person name="Kim Y."/>
            <person name="Won Y.J."/>
        </authorList>
    </citation>
    <scope>NUCLEOTIDE SEQUENCE [LARGE SCALE GENOMIC DNA]</scope>
    <source>
        <strain evidence="1">Wonlab-2016</strain>
    </source>
</reference>
<gene>
    <name evidence="1" type="ORF">BaRGS_00038153</name>
</gene>
<name>A0ABD0J6Z5_9CAEN</name>
<comment type="caution">
    <text evidence="1">The sequence shown here is derived from an EMBL/GenBank/DDBJ whole genome shotgun (WGS) entry which is preliminary data.</text>
</comment>
<feature type="non-terminal residue" evidence="1">
    <location>
        <position position="156"/>
    </location>
</feature>
<organism evidence="1 2">
    <name type="scientific">Batillaria attramentaria</name>
    <dbReference type="NCBI Taxonomy" id="370345"/>
    <lineage>
        <taxon>Eukaryota</taxon>
        <taxon>Metazoa</taxon>
        <taxon>Spiralia</taxon>
        <taxon>Lophotrochozoa</taxon>
        <taxon>Mollusca</taxon>
        <taxon>Gastropoda</taxon>
        <taxon>Caenogastropoda</taxon>
        <taxon>Sorbeoconcha</taxon>
        <taxon>Cerithioidea</taxon>
        <taxon>Batillariidae</taxon>
        <taxon>Batillaria</taxon>
    </lineage>
</organism>